<organism evidence="1 3">
    <name type="scientific">Methanobrevibacter olleyae</name>
    <dbReference type="NCBI Taxonomy" id="294671"/>
    <lineage>
        <taxon>Archaea</taxon>
        <taxon>Methanobacteriati</taxon>
        <taxon>Methanobacteriota</taxon>
        <taxon>Methanomada group</taxon>
        <taxon>Methanobacteria</taxon>
        <taxon>Methanobacteriales</taxon>
        <taxon>Methanobacteriaceae</taxon>
        <taxon>Methanobrevibacter</taxon>
    </lineage>
</organism>
<reference evidence="1 3" key="1">
    <citation type="journal article" date="2016" name="Genome Announc.">
        <title>Draft Genome Sequence of the Rumen Methanogen Methanobrevibacter olleyae YLM1.</title>
        <authorList>
            <person name="Kelly W.J."/>
            <person name="Li D."/>
            <person name="Lambie S.C."/>
            <person name="Cox F."/>
            <person name="Attwood G.T."/>
            <person name="Altermann E."/>
            <person name="Leahy S.C."/>
        </authorList>
    </citation>
    <scope>NUCLEOTIDE SEQUENCE [LARGE SCALE GENOMIC DNA]</scope>
    <source>
        <strain evidence="1 3">YLM1</strain>
    </source>
</reference>
<reference evidence="4" key="3">
    <citation type="submission" date="2016-10" db="EMBL/GenBank/DDBJ databases">
        <authorList>
            <person name="Varghese N."/>
        </authorList>
    </citation>
    <scope>NUCLEOTIDE SEQUENCE [LARGE SCALE GENOMIC DNA]</scope>
    <source>
        <strain evidence="4">DSM 16632</strain>
    </source>
</reference>
<dbReference type="EMBL" id="FOTL01000017">
    <property type="protein sequence ID" value="SFL52962.1"/>
    <property type="molecule type" value="Genomic_DNA"/>
</dbReference>
<dbReference type="EMBL" id="CP014265">
    <property type="protein sequence ID" value="AMK16192.1"/>
    <property type="molecule type" value="Genomic_DNA"/>
</dbReference>
<protein>
    <submittedName>
        <fullName evidence="2">Phosphorylcholine metabolism protein LicD</fullName>
    </submittedName>
</protein>
<dbReference type="STRING" id="294671.YLM1_1637"/>
<dbReference type="RefSeq" id="WP_067148371.1">
    <property type="nucleotide sequence ID" value="NZ_CP014265.1"/>
</dbReference>
<name>A0A126R2A7_METOL</name>
<reference evidence="3" key="2">
    <citation type="submission" date="2016-02" db="EMBL/GenBank/DDBJ databases">
        <title>The draft genome sequence of the rumen methanogen Methanobrevibacter olleyae YLM1.</title>
        <authorList>
            <consortium name="New Zealand Agricultural Greenhouse Gas Research Centre/Pastoral Greenhouse Gas Research Consortium"/>
            <person name="Kelly W.J."/>
            <person name="Li D."/>
            <person name="Lambie S.C."/>
            <person name="Attwood G.T."/>
            <person name="Altermann E."/>
            <person name="Leahy S.C."/>
        </authorList>
    </citation>
    <scope>NUCLEOTIDE SEQUENCE [LARGE SCALE GENOMIC DNA]</scope>
    <source>
        <strain evidence="3">YLM1</strain>
    </source>
</reference>
<dbReference type="KEGG" id="mol:YLM1_1637"/>
<reference evidence="2" key="4">
    <citation type="submission" date="2016-10" db="EMBL/GenBank/DDBJ databases">
        <authorList>
            <person name="de Groot N.N."/>
        </authorList>
    </citation>
    <scope>NUCLEOTIDE SEQUENCE [LARGE SCALE GENOMIC DNA]</scope>
    <source>
        <strain evidence="2">DSM 16632</strain>
    </source>
</reference>
<evidence type="ECO:0000313" key="1">
    <source>
        <dbReference type="EMBL" id="AMK16192.1"/>
    </source>
</evidence>
<dbReference type="PATRIC" id="fig|294671.3.peg.1703"/>
<dbReference type="AlphaFoldDB" id="A0A126R2A7"/>
<evidence type="ECO:0000313" key="3">
    <source>
        <dbReference type="Proteomes" id="UP000066376"/>
    </source>
</evidence>
<evidence type="ECO:0000313" key="2">
    <source>
        <dbReference type="EMBL" id="SFL52962.1"/>
    </source>
</evidence>
<evidence type="ECO:0000313" key="4">
    <source>
        <dbReference type="Proteomes" id="UP000183442"/>
    </source>
</evidence>
<accession>A0A126R2A7</accession>
<sequence>MKTKQEIQIELLQEIDEICLKNNLKYIFVGINALNAYLNNTIKNNSRLVSIAMTQGDIDRFCEIVEKSENKDRYVEGIFNNSNFLPIYVNYGNKNTTDFHMLARNKNKHHGISVRIYPIQRSVTLDGEEIEIFSSRLSKERKMREFMNKTIENRKFYFIKVGLNLFKGVYSLTGGGKRYYKTVKKKMFIDKWEDIQNYSKVRIINRKIESKYLKEIGKIEFDNIQLPIPKDTDAYFSEIFGEEFKDIKIKVVKPMRVIVDTEIGYEEIMEETKDILQEAKATREEVMWERLKVYNEKVTVDNVWKLVKMTDRQIKLKEKYEENIDNLLTYDLKDEEQFEELYDELRPAINSLKRYSKLGMTFSINPKTDTLIEKVLIKNGEKKLVNKINKLAKKEYFIE</sequence>
<proteinExistence type="predicted"/>
<keyword evidence="3" id="KW-1185">Reference proteome</keyword>
<gene>
    <name evidence="2" type="ORF">SAMN02910297_01142</name>
    <name evidence="1" type="ORF">YLM1_1637</name>
</gene>
<dbReference type="Proteomes" id="UP000066376">
    <property type="component" value="Chromosome"/>
</dbReference>
<dbReference type="GeneID" id="28489950"/>
<dbReference type="Proteomes" id="UP000183442">
    <property type="component" value="Unassembled WGS sequence"/>
</dbReference>